<comment type="catalytic activity">
    <reaction evidence="30">
        <text>a beta-D-glucosylceramide + UDP-alpha-D-galactose = a beta-D-galactosyl-(1-&gt;4)-beta-D-glucosyl-(1&lt;-&gt;1)-ceramide + UDP + H(+)</text>
        <dbReference type="Rhea" id="RHEA:62552"/>
        <dbReference type="ChEBI" id="CHEBI:15378"/>
        <dbReference type="ChEBI" id="CHEBI:58223"/>
        <dbReference type="ChEBI" id="CHEBI:66914"/>
        <dbReference type="ChEBI" id="CHEBI:79208"/>
        <dbReference type="ChEBI" id="CHEBI:83264"/>
    </reaction>
    <physiologicalReaction direction="left-to-right" evidence="30">
        <dbReference type="Rhea" id="RHEA:62553"/>
    </physiologicalReaction>
</comment>
<keyword evidence="12" id="KW-0443">Lipid metabolism</keyword>
<comment type="pathway">
    <text evidence="3">Protein modification; protein glycosylation.</text>
</comment>
<dbReference type="EC" id="2.4.1.90" evidence="18"/>
<evidence type="ECO:0000256" key="17">
    <source>
        <dbReference type="ARBA" id="ARBA00037536"/>
    </source>
</evidence>
<evidence type="ECO:0000256" key="13">
    <source>
        <dbReference type="ARBA" id="ARBA00023136"/>
    </source>
</evidence>
<evidence type="ECO:0000256" key="15">
    <source>
        <dbReference type="ARBA" id="ARBA00023180"/>
    </source>
</evidence>
<dbReference type="AlphaFoldDB" id="A0A662YMV1"/>
<keyword evidence="8" id="KW-0479">Metal-binding</keyword>
<comment type="catalytic activity">
    <reaction evidence="29">
        <text>a neolactoside IV(3)-beta-GlcNAc-nLc4Cer + UDP-alpha-D-galactose = a neolactoside nLc6Cer + UDP + H(+)</text>
        <dbReference type="Rhea" id="RHEA:62548"/>
        <dbReference type="ChEBI" id="CHEBI:15378"/>
        <dbReference type="ChEBI" id="CHEBI:58223"/>
        <dbReference type="ChEBI" id="CHEBI:66914"/>
        <dbReference type="ChEBI" id="CHEBI:90357"/>
        <dbReference type="ChEBI" id="CHEBI:144378"/>
    </reaction>
    <physiologicalReaction direction="left-to-right" evidence="29">
        <dbReference type="Rhea" id="RHEA:62549"/>
    </physiologicalReaction>
</comment>
<keyword evidence="15" id="KW-0325">Glycoprotein</keyword>
<evidence type="ECO:0000256" key="33">
    <source>
        <dbReference type="SAM" id="MobiDB-lite"/>
    </source>
</evidence>
<evidence type="ECO:0000256" key="1">
    <source>
        <dbReference type="ARBA" id="ARBA00001936"/>
    </source>
</evidence>
<dbReference type="GO" id="GO:0006682">
    <property type="term" value="P:galactosylceramide biosynthetic process"/>
    <property type="evidence" value="ECO:0007669"/>
    <property type="project" value="TreeGrafter"/>
</dbReference>
<dbReference type="InterPro" id="IPR011029">
    <property type="entry name" value="DEATH-like_dom_sf"/>
</dbReference>
<gene>
    <name evidence="35" type="ORF">EOD39_14579</name>
</gene>
<dbReference type="Pfam" id="PF02709">
    <property type="entry name" value="Glyco_transf_7C"/>
    <property type="match status" value="1"/>
</dbReference>
<keyword evidence="14" id="KW-1015">Disulfide bond</keyword>
<evidence type="ECO:0000256" key="5">
    <source>
        <dbReference type="ARBA" id="ARBA00022676"/>
    </source>
</evidence>
<dbReference type="PANTHER" id="PTHR19300">
    <property type="entry name" value="BETA-1,4-GALACTOSYLTRANSFERASE"/>
    <property type="match status" value="1"/>
</dbReference>
<evidence type="ECO:0000256" key="31">
    <source>
        <dbReference type="ARBA" id="ARBA00049413"/>
    </source>
</evidence>
<evidence type="ECO:0000256" key="21">
    <source>
        <dbReference type="ARBA" id="ARBA00039532"/>
    </source>
</evidence>
<dbReference type="GO" id="GO:0032580">
    <property type="term" value="C:Golgi cisterna membrane"/>
    <property type="evidence" value="ECO:0007669"/>
    <property type="project" value="UniProtKB-SubCell"/>
</dbReference>
<keyword evidence="5 35" id="KW-0328">Glycosyltransferase</keyword>
<evidence type="ECO:0000256" key="29">
    <source>
        <dbReference type="ARBA" id="ARBA00048016"/>
    </source>
</evidence>
<evidence type="ECO:0000256" key="23">
    <source>
        <dbReference type="ARBA" id="ARBA00041655"/>
    </source>
</evidence>
<evidence type="ECO:0000256" key="14">
    <source>
        <dbReference type="ARBA" id="ARBA00023157"/>
    </source>
</evidence>
<dbReference type="EC" id="2.4.1.38" evidence="19"/>
<dbReference type="Pfam" id="PF13733">
    <property type="entry name" value="Glyco_transf_7N"/>
    <property type="match status" value="1"/>
</dbReference>
<evidence type="ECO:0000256" key="19">
    <source>
        <dbReference type="ARBA" id="ARBA00038908"/>
    </source>
</evidence>
<comment type="catalytic activity">
    <reaction evidence="31">
        <text>N-acetyl-D-glucosamine + UDP-alpha-D-galactose = beta-D-galactosyl-(1-&gt;4)-N-acetyl-D-glucosamine + UDP + H(+)</text>
        <dbReference type="Rhea" id="RHEA:17745"/>
        <dbReference type="ChEBI" id="CHEBI:15378"/>
        <dbReference type="ChEBI" id="CHEBI:58223"/>
        <dbReference type="ChEBI" id="CHEBI:60152"/>
        <dbReference type="ChEBI" id="CHEBI:66914"/>
        <dbReference type="ChEBI" id="CHEBI:506227"/>
        <dbReference type="EC" id="2.4.1.90"/>
    </reaction>
    <physiologicalReaction direction="left-to-right" evidence="31">
        <dbReference type="Rhea" id="RHEA:17746"/>
    </physiologicalReaction>
</comment>
<comment type="cofactor">
    <cofactor evidence="1">
        <name>Mn(2+)</name>
        <dbReference type="ChEBI" id="CHEBI:29035"/>
    </cofactor>
</comment>
<dbReference type="SUPFAM" id="SSF53448">
    <property type="entry name" value="Nucleotide-diphospho-sugar transferases"/>
    <property type="match status" value="1"/>
</dbReference>
<dbReference type="Gene3D" id="2.170.15.10">
    <property type="entry name" value="Proaerolysin, chain A, domain 3"/>
    <property type="match status" value="1"/>
</dbReference>
<dbReference type="CDD" id="cd00899">
    <property type="entry name" value="b4GalT"/>
    <property type="match status" value="1"/>
</dbReference>
<feature type="domain" description="Pyrin" evidence="34">
    <location>
        <begin position="454"/>
        <end position="546"/>
    </location>
</feature>
<dbReference type="GO" id="GO:0003945">
    <property type="term" value="F:N-acetyllactosamine synthase activity"/>
    <property type="evidence" value="ECO:0007669"/>
    <property type="project" value="UniProtKB-EC"/>
</dbReference>
<evidence type="ECO:0000313" key="36">
    <source>
        <dbReference type="Proteomes" id="UP000289886"/>
    </source>
</evidence>
<evidence type="ECO:0000256" key="10">
    <source>
        <dbReference type="ARBA" id="ARBA00022989"/>
    </source>
</evidence>
<evidence type="ECO:0000256" key="24">
    <source>
        <dbReference type="ARBA" id="ARBA00041957"/>
    </source>
</evidence>
<dbReference type="Gene3D" id="1.10.533.10">
    <property type="entry name" value="Death Domain, Fas"/>
    <property type="match status" value="1"/>
</dbReference>
<dbReference type="Proteomes" id="UP000289886">
    <property type="component" value="Unassembled WGS sequence"/>
</dbReference>
<dbReference type="FunFam" id="3.90.550.10:FF:000028">
    <property type="entry name" value="beta-1,4-galactosyltransferase 1"/>
    <property type="match status" value="1"/>
</dbReference>
<reference evidence="35 36" key="1">
    <citation type="submission" date="2019-01" db="EMBL/GenBank/DDBJ databases">
        <title>Draft Genome and Complete Hox-Cluster Characterization of the Sterlet Sturgeon (Acipenser ruthenus).</title>
        <authorList>
            <person name="Wei Q."/>
        </authorList>
    </citation>
    <scope>NUCLEOTIDE SEQUENCE [LARGE SCALE GENOMIC DNA]</scope>
    <source>
        <strain evidence="35">WHYD16114868_AA</strain>
        <tissue evidence="35">Blood</tissue>
    </source>
</reference>
<protein>
    <recommendedName>
        <fullName evidence="21">Beta-1,4-galactosyltransferase 3</fullName>
        <ecNumber evidence="20">2.4.1.275</ecNumber>
        <ecNumber evidence="19">2.4.1.38</ecNumber>
        <ecNumber evidence="18">2.4.1.90</ecNumber>
    </recommendedName>
    <alternativeName>
        <fullName evidence="22">Beta-N-acetylglucosaminylglycopeptide beta-1,4-galactosyltransferase</fullName>
    </alternativeName>
    <alternativeName>
        <fullName evidence="26">N-acetyllactosamine synthase</fullName>
    </alternativeName>
    <alternativeName>
        <fullName evidence="23">Nal synthase</fullName>
    </alternativeName>
    <alternativeName>
        <fullName evidence="27">Neolactotriaosylceramide beta-1,4-galactosyltransferase</fullName>
    </alternativeName>
    <alternativeName>
        <fullName evidence="25">UDP-Gal:beta-GlcNAc beta-1,4-galactosyltransferase 3</fullName>
    </alternativeName>
    <alternativeName>
        <fullName evidence="24">UDP-galactose:beta-N-acetylglucosamine beta-1,4-galactosyltransferase 3</fullName>
    </alternativeName>
</protein>
<evidence type="ECO:0000256" key="12">
    <source>
        <dbReference type="ARBA" id="ARBA00023098"/>
    </source>
</evidence>
<dbReference type="PROSITE" id="PS50824">
    <property type="entry name" value="DAPIN"/>
    <property type="match status" value="1"/>
</dbReference>
<dbReference type="CDD" id="cd08321">
    <property type="entry name" value="Pyrin_ASC-like"/>
    <property type="match status" value="1"/>
</dbReference>
<evidence type="ECO:0000256" key="27">
    <source>
        <dbReference type="ARBA" id="ARBA00042716"/>
    </source>
</evidence>
<dbReference type="SUPFAM" id="SSF47986">
    <property type="entry name" value="DEATH domain"/>
    <property type="match status" value="1"/>
</dbReference>
<dbReference type="SMART" id="SM01289">
    <property type="entry name" value="PYRIN"/>
    <property type="match status" value="1"/>
</dbReference>
<evidence type="ECO:0000256" key="4">
    <source>
        <dbReference type="ARBA" id="ARBA00005735"/>
    </source>
</evidence>
<dbReference type="InterPro" id="IPR029044">
    <property type="entry name" value="Nucleotide-diphossugar_trans"/>
</dbReference>
<evidence type="ECO:0000256" key="25">
    <source>
        <dbReference type="ARBA" id="ARBA00041980"/>
    </source>
</evidence>
<evidence type="ECO:0000256" key="9">
    <source>
        <dbReference type="ARBA" id="ARBA00022968"/>
    </source>
</evidence>
<dbReference type="InterPro" id="IPR027791">
    <property type="entry name" value="Galactosyl_T_C"/>
</dbReference>
<dbReference type="InterPro" id="IPR003859">
    <property type="entry name" value="Galactosyl_T"/>
</dbReference>
<dbReference type="GO" id="GO:0003831">
    <property type="term" value="F:beta-N-acetylglucosaminylglycopeptide beta-1,4-galactosyltransferase activity"/>
    <property type="evidence" value="ECO:0007669"/>
    <property type="project" value="UniProtKB-EC"/>
</dbReference>
<keyword evidence="7" id="KW-0812">Transmembrane</keyword>
<dbReference type="InterPro" id="IPR027995">
    <property type="entry name" value="Galactosyl_T_N"/>
</dbReference>
<proteinExistence type="inferred from homology"/>
<evidence type="ECO:0000256" key="11">
    <source>
        <dbReference type="ARBA" id="ARBA00023034"/>
    </source>
</evidence>
<evidence type="ECO:0000256" key="16">
    <source>
        <dbReference type="ARBA" id="ARBA00023211"/>
    </source>
</evidence>
<keyword evidence="6 35" id="KW-0808">Transferase</keyword>
<dbReference type="InterPro" id="IPR004020">
    <property type="entry name" value="DAPIN"/>
</dbReference>
<dbReference type="CDD" id="cd20220">
    <property type="entry name" value="PFM_natterin-3-like"/>
    <property type="match status" value="1"/>
</dbReference>
<comment type="catalytic activity">
    <reaction evidence="32">
        <text>a beta-D-GlcNAc-(1-&gt;3)-beta-D-Gal-(1-&gt;4)-beta-D-Glc-(1&lt;-&gt;1)-Cer(d18:1(4E)) + UDP-alpha-D-galactose = a neolactoside nLc4Cer(d18:1(4E)) + UDP + H(+)</text>
        <dbReference type="Rhea" id="RHEA:31499"/>
        <dbReference type="ChEBI" id="CHEBI:15378"/>
        <dbReference type="ChEBI" id="CHEBI:17006"/>
        <dbReference type="ChEBI" id="CHEBI:17103"/>
        <dbReference type="ChEBI" id="CHEBI:58223"/>
        <dbReference type="ChEBI" id="CHEBI:66914"/>
        <dbReference type="EC" id="2.4.1.275"/>
    </reaction>
    <physiologicalReaction direction="left-to-right" evidence="32">
        <dbReference type="Rhea" id="RHEA:31500"/>
    </physiologicalReaction>
</comment>
<dbReference type="PANTHER" id="PTHR19300:SF33">
    <property type="entry name" value="BETA-1,4-GALACTOSYLTRANSFERASE 3"/>
    <property type="match status" value="1"/>
</dbReference>
<evidence type="ECO:0000256" key="6">
    <source>
        <dbReference type="ARBA" id="ARBA00022679"/>
    </source>
</evidence>
<evidence type="ECO:0000256" key="26">
    <source>
        <dbReference type="ARBA" id="ARBA00042172"/>
    </source>
</evidence>
<dbReference type="PRINTS" id="PR02050">
    <property type="entry name" value="B14GALTRFASE"/>
</dbReference>
<dbReference type="GO" id="GO:0046872">
    <property type="term" value="F:metal ion binding"/>
    <property type="evidence" value="ECO:0007669"/>
    <property type="project" value="UniProtKB-KW"/>
</dbReference>
<feature type="compositionally biased region" description="Basic and acidic residues" evidence="33">
    <location>
        <begin position="101"/>
        <end position="119"/>
    </location>
</feature>
<evidence type="ECO:0000256" key="8">
    <source>
        <dbReference type="ARBA" id="ARBA00022723"/>
    </source>
</evidence>
<evidence type="ECO:0000256" key="28">
    <source>
        <dbReference type="ARBA" id="ARBA00047896"/>
    </source>
</evidence>
<comment type="catalytic activity">
    <reaction evidence="28">
        <text>an N-acetyl-beta-D-glucosaminyl derivative + UDP-alpha-D-galactose = a beta-D-galactosyl-(1-&gt;4)-N-acetyl-beta-D-glucosaminyl derivative + UDP + H(+)</text>
        <dbReference type="Rhea" id="RHEA:22932"/>
        <dbReference type="ChEBI" id="CHEBI:15378"/>
        <dbReference type="ChEBI" id="CHEBI:58223"/>
        <dbReference type="ChEBI" id="CHEBI:61631"/>
        <dbReference type="ChEBI" id="CHEBI:66914"/>
        <dbReference type="ChEBI" id="CHEBI:133507"/>
        <dbReference type="EC" id="2.4.1.38"/>
    </reaction>
    <physiologicalReaction direction="left-to-right" evidence="28">
        <dbReference type="Rhea" id="RHEA:22933"/>
    </physiologicalReaction>
</comment>
<evidence type="ECO:0000256" key="2">
    <source>
        <dbReference type="ARBA" id="ARBA00004447"/>
    </source>
</evidence>
<evidence type="ECO:0000256" key="30">
    <source>
        <dbReference type="ARBA" id="ARBA00048852"/>
    </source>
</evidence>
<keyword evidence="11" id="KW-0333">Golgi apparatus</keyword>
<feature type="region of interest" description="Disordered" evidence="33">
    <location>
        <begin position="376"/>
        <end position="407"/>
    </location>
</feature>
<keyword evidence="36" id="KW-1185">Reference proteome</keyword>
<evidence type="ECO:0000259" key="34">
    <source>
        <dbReference type="PROSITE" id="PS50824"/>
    </source>
</evidence>
<keyword evidence="16" id="KW-0464">Manganese</keyword>
<evidence type="ECO:0000256" key="7">
    <source>
        <dbReference type="ARBA" id="ARBA00022692"/>
    </source>
</evidence>
<dbReference type="Pfam" id="PF02758">
    <property type="entry name" value="PYRIN"/>
    <property type="match status" value="1"/>
</dbReference>
<evidence type="ECO:0000256" key="18">
    <source>
        <dbReference type="ARBA" id="ARBA00038891"/>
    </source>
</evidence>
<feature type="region of interest" description="Disordered" evidence="33">
    <location>
        <begin position="78"/>
        <end position="120"/>
    </location>
</feature>
<evidence type="ECO:0000256" key="32">
    <source>
        <dbReference type="ARBA" id="ARBA00049446"/>
    </source>
</evidence>
<dbReference type="GO" id="GO:0005975">
    <property type="term" value="P:carbohydrate metabolic process"/>
    <property type="evidence" value="ECO:0007669"/>
    <property type="project" value="InterPro"/>
</dbReference>
<keyword evidence="13" id="KW-0472">Membrane</keyword>
<organism evidence="35 36">
    <name type="scientific">Acipenser ruthenus</name>
    <name type="common">Sterlet sturgeon</name>
    <dbReference type="NCBI Taxonomy" id="7906"/>
    <lineage>
        <taxon>Eukaryota</taxon>
        <taxon>Metazoa</taxon>
        <taxon>Chordata</taxon>
        <taxon>Craniata</taxon>
        <taxon>Vertebrata</taxon>
        <taxon>Euteleostomi</taxon>
        <taxon>Actinopterygii</taxon>
        <taxon>Chondrostei</taxon>
        <taxon>Acipenseriformes</taxon>
        <taxon>Acipenseridae</taxon>
        <taxon>Acipenser</taxon>
    </lineage>
</organism>
<dbReference type="EMBL" id="SCEB01001147">
    <property type="protein sequence ID" value="RXM97323.1"/>
    <property type="molecule type" value="Genomic_DNA"/>
</dbReference>
<evidence type="ECO:0000256" key="22">
    <source>
        <dbReference type="ARBA" id="ARBA00041551"/>
    </source>
</evidence>
<comment type="caution">
    <text evidence="35">The sequence shown here is derived from an EMBL/GenBank/DDBJ whole genome shotgun (WGS) entry which is preliminary data.</text>
</comment>
<keyword evidence="9" id="KW-0735">Signal-anchor</keyword>
<name>A0A662YMV1_ACIRT</name>
<sequence length="895" mass="101124">MPCSCPFTLPSPPRSLHSPCTLALLVGFQFAFVVYFSLGGFRGLASVLMRSAGGDPQFDYSRPHDVYTNLSQLGALASPGEELEREKDCPETSPYLGMREVGGEREEELGRDGERKKTGEGVGPVSVLLSPLSLSQIAERNPLVSLGGMYQPPSCQALHHTALIVPYRNRPAHLRTLLYHIHPFLQRQQLHYRVYIVHQAGNSTFNRAKLLNVGVREALRDEDWGCLFLHDVDLLPENDRNRYVCDPRNPKHVSVAMDKFGYRLPYPQYFGGVSALTPDQYLKMNGFPNQYWGWGGEDDDIATRVRLCGMKITRPPISVGHYKMIKHRADRGNEQNPHRFDLLMRTRRSWHSDGLNSLTYDLLSRELQPLYTNLSVNIGEEPPKPKQNQGQKRNQPTQKPENNQAQPLHTNLSVNIGEEPPRSKPKNQTLGHRLHPTTQALTQPLCTNQTVLSMSTSLCDALESALLELLEEDLKRFKKKLEDVELEAGYTHIPRGRLEKAVHPIDLVSLLTDHYTERYAVQVTMQVLNRINRKDLLEKLNKVAGQSCVTVSKPQAGVPSLYLEALTIPPPSTAEPDSTNPAQSPYYPDNVNLKWVQWSGTLPKDAVSIYNSKYSRTDYVARFRSCGGFYTPSKGSYCHYPISDKEEHSLDFKLLVNEDNFEPLEWRAGTFGSVPNNAVKTNPEGNVFVGRNKYGLGKVVPKFNAFFLPCDGKEYCYNLTYEVLSIVNTLYSQEISDVHFRLEEKKLTRNPEKGIQSCNIVNNEDQHILKIVQLSFQGHRLWDIKRPIQAGVTTTITAQVPVICGEVVNLTQEKKYFRCSQGTTLSESEKQEVRFEVTVAPRNTSTVQFEGVRVTVDIPFTARLSRTYSHSDTRHTSISGVYRAVQILDVKAVVE</sequence>
<comment type="function">
    <text evidence="17">Responsible for the synthesis of complex-type N-linked oligosaccharides in many glycoproteins as well as the carbohydrate moieties of glycolipids.</text>
</comment>
<comment type="similarity">
    <text evidence="4">Belongs to the glycosyltransferase 7 family.</text>
</comment>
<feature type="compositionally biased region" description="Polar residues" evidence="33">
    <location>
        <begin position="386"/>
        <end position="407"/>
    </location>
</feature>
<keyword evidence="10" id="KW-1133">Transmembrane helix</keyword>
<comment type="subcellular location">
    <subcellularLocation>
        <location evidence="2">Golgi apparatus</location>
        <location evidence="2">Golgi stack membrane</location>
        <topology evidence="2">Single-pass type II membrane protein</topology>
    </subcellularLocation>
</comment>
<accession>A0A662YMV1</accession>
<evidence type="ECO:0000313" key="35">
    <source>
        <dbReference type="EMBL" id="RXM97323.1"/>
    </source>
</evidence>
<dbReference type="EC" id="2.4.1.275" evidence="20"/>
<evidence type="ECO:0000256" key="20">
    <source>
        <dbReference type="ARBA" id="ARBA00039032"/>
    </source>
</evidence>
<evidence type="ECO:0000256" key="3">
    <source>
        <dbReference type="ARBA" id="ARBA00004922"/>
    </source>
</evidence>
<dbReference type="SUPFAM" id="SSF56973">
    <property type="entry name" value="Aerolisin/ETX pore-forming domain"/>
    <property type="match status" value="1"/>
</dbReference>
<dbReference type="UniPathway" id="UPA00378"/>
<dbReference type="Gene3D" id="3.90.550.10">
    <property type="entry name" value="Spore Coat Polysaccharide Biosynthesis Protein SpsA, Chain A"/>
    <property type="match status" value="1"/>
</dbReference>